<sequence>MKSVQTLKNSPDLLKVIEIFKNPNVTPEDAVDAENRFLVALYCHPISSYDTPSLNNVRYKCYMKSSFNKSSNMASLPPTEAADHQYSLRVYH</sequence>
<organism evidence="1 2">
    <name type="scientific">Araneus ventricosus</name>
    <name type="common">Orbweaver spider</name>
    <name type="synonym">Epeira ventricosa</name>
    <dbReference type="NCBI Taxonomy" id="182803"/>
    <lineage>
        <taxon>Eukaryota</taxon>
        <taxon>Metazoa</taxon>
        <taxon>Ecdysozoa</taxon>
        <taxon>Arthropoda</taxon>
        <taxon>Chelicerata</taxon>
        <taxon>Arachnida</taxon>
        <taxon>Araneae</taxon>
        <taxon>Araneomorphae</taxon>
        <taxon>Entelegynae</taxon>
        <taxon>Araneoidea</taxon>
        <taxon>Araneidae</taxon>
        <taxon>Araneus</taxon>
    </lineage>
</organism>
<gene>
    <name evidence="1" type="ORF">AVEN_199652_1</name>
</gene>
<evidence type="ECO:0000313" key="2">
    <source>
        <dbReference type="Proteomes" id="UP000499080"/>
    </source>
</evidence>
<protein>
    <submittedName>
        <fullName evidence="1">Uncharacterized protein</fullName>
    </submittedName>
</protein>
<name>A0A4Y2DHA3_ARAVE</name>
<dbReference type="OrthoDB" id="6074702at2759"/>
<accession>A0A4Y2DHA3</accession>
<dbReference type="Proteomes" id="UP000499080">
    <property type="component" value="Unassembled WGS sequence"/>
</dbReference>
<dbReference type="EMBL" id="BGPR01000359">
    <property type="protein sequence ID" value="GBM15396.1"/>
    <property type="molecule type" value="Genomic_DNA"/>
</dbReference>
<proteinExistence type="predicted"/>
<comment type="caution">
    <text evidence="1">The sequence shown here is derived from an EMBL/GenBank/DDBJ whole genome shotgun (WGS) entry which is preliminary data.</text>
</comment>
<keyword evidence="2" id="KW-1185">Reference proteome</keyword>
<reference evidence="1 2" key="1">
    <citation type="journal article" date="2019" name="Sci. Rep.">
        <title>Orb-weaving spider Araneus ventricosus genome elucidates the spidroin gene catalogue.</title>
        <authorList>
            <person name="Kono N."/>
            <person name="Nakamura H."/>
            <person name="Ohtoshi R."/>
            <person name="Moran D.A.P."/>
            <person name="Shinohara A."/>
            <person name="Yoshida Y."/>
            <person name="Fujiwara M."/>
            <person name="Mori M."/>
            <person name="Tomita M."/>
            <person name="Arakawa K."/>
        </authorList>
    </citation>
    <scope>NUCLEOTIDE SEQUENCE [LARGE SCALE GENOMIC DNA]</scope>
</reference>
<dbReference type="AlphaFoldDB" id="A0A4Y2DHA3"/>
<evidence type="ECO:0000313" key="1">
    <source>
        <dbReference type="EMBL" id="GBM15396.1"/>
    </source>
</evidence>